<dbReference type="PROSITE" id="PS51318">
    <property type="entry name" value="TAT"/>
    <property type="match status" value="1"/>
</dbReference>
<dbReference type="Pfam" id="PF03401">
    <property type="entry name" value="TctC"/>
    <property type="match status" value="1"/>
</dbReference>
<proteinExistence type="inferred from homology"/>
<reference evidence="4 5" key="1">
    <citation type="submission" date="2018-06" db="EMBL/GenBank/DDBJ databases">
        <authorList>
            <consortium name="Pathogen Informatics"/>
            <person name="Doyle S."/>
        </authorList>
    </citation>
    <scope>NUCLEOTIDE SEQUENCE [LARGE SCALE GENOMIC DNA]</scope>
    <source>
        <strain evidence="4 5">NCTC13291</strain>
    </source>
</reference>
<name>A0A379N3E3_9PROT</name>
<dbReference type="PANTHER" id="PTHR42928:SF5">
    <property type="entry name" value="BLR1237 PROTEIN"/>
    <property type="match status" value="1"/>
</dbReference>
<sequence>MPSPTRRRLLSATAALLSAGAPPLVLSGHAAPAQGDSEGQGTSQGASQATDQGTGHWPARPIRLIIPVAPGGSLDILGRVLAKRLTATLGQPVVAENMAGGGSNIAFEHVAHARPDGHTLLVGSDVLAINPALYPRAGYDPVRDFAPVAEAVRAPQVLVVRDGLEARDIGAFLSLAREAGGNLSMASQGNGSLGHLAGALLAQRAGVAWTHVPYRGGGPAVIDLTGGHIDALMVTLPAAIEQIRAGRIRALAVTSAGRDPNLPGVPSLAESGFPGFEVVTWQGILAPAGTPAPILRRLAGEIAAGLADPEVSGQLRAQAFEITGTGPDRFRALVTAEARRWPEVVRASGARLE</sequence>
<keyword evidence="4" id="KW-0456">Lyase</keyword>
<accession>A0A379N3E3</accession>
<feature type="region of interest" description="Disordered" evidence="2">
    <location>
        <begin position="27"/>
        <end position="56"/>
    </location>
</feature>
<dbReference type="RefSeq" id="WP_019461996.1">
    <property type="nucleotide sequence ID" value="NZ_AP031462.1"/>
</dbReference>
<dbReference type="EMBL" id="UGVN01000001">
    <property type="protein sequence ID" value="SUE40695.1"/>
    <property type="molecule type" value="Genomic_DNA"/>
</dbReference>
<dbReference type="GeneID" id="99633311"/>
<evidence type="ECO:0000313" key="4">
    <source>
        <dbReference type="EMBL" id="SUE40695.1"/>
    </source>
</evidence>
<dbReference type="AlphaFoldDB" id="A0A379N3E3"/>
<dbReference type="GO" id="GO:0016829">
    <property type="term" value="F:lyase activity"/>
    <property type="evidence" value="ECO:0007669"/>
    <property type="project" value="UniProtKB-KW"/>
</dbReference>
<keyword evidence="3" id="KW-0732">Signal</keyword>
<dbReference type="Gene3D" id="3.40.190.10">
    <property type="entry name" value="Periplasmic binding protein-like II"/>
    <property type="match status" value="1"/>
</dbReference>
<organism evidence="4 5">
    <name type="scientific">Roseomonas mucosa</name>
    <dbReference type="NCBI Taxonomy" id="207340"/>
    <lineage>
        <taxon>Bacteria</taxon>
        <taxon>Pseudomonadati</taxon>
        <taxon>Pseudomonadota</taxon>
        <taxon>Alphaproteobacteria</taxon>
        <taxon>Acetobacterales</taxon>
        <taxon>Roseomonadaceae</taxon>
        <taxon>Roseomonas</taxon>
    </lineage>
</organism>
<dbReference type="InterPro" id="IPR005064">
    <property type="entry name" value="BUG"/>
</dbReference>
<evidence type="ECO:0000256" key="3">
    <source>
        <dbReference type="SAM" id="SignalP"/>
    </source>
</evidence>
<dbReference type="InterPro" id="IPR042100">
    <property type="entry name" value="Bug_dom1"/>
</dbReference>
<feature type="chain" id="PRO_5016656360" evidence="3">
    <location>
        <begin position="28"/>
        <end position="353"/>
    </location>
</feature>
<evidence type="ECO:0000256" key="2">
    <source>
        <dbReference type="SAM" id="MobiDB-lite"/>
    </source>
</evidence>
<feature type="compositionally biased region" description="Polar residues" evidence="2">
    <location>
        <begin position="37"/>
        <end position="53"/>
    </location>
</feature>
<dbReference type="Proteomes" id="UP000254919">
    <property type="component" value="Unassembled WGS sequence"/>
</dbReference>
<gene>
    <name evidence="4" type="ORF">NCTC13291_02264</name>
</gene>
<dbReference type="CDD" id="cd13578">
    <property type="entry name" value="PBP2_Bug27"/>
    <property type="match status" value="1"/>
</dbReference>
<dbReference type="InterPro" id="IPR006311">
    <property type="entry name" value="TAT_signal"/>
</dbReference>
<dbReference type="Gene3D" id="3.40.190.150">
    <property type="entry name" value="Bordetella uptake gene, domain 1"/>
    <property type="match status" value="1"/>
</dbReference>
<evidence type="ECO:0000313" key="5">
    <source>
        <dbReference type="Proteomes" id="UP000254919"/>
    </source>
</evidence>
<protein>
    <submittedName>
        <fullName evidence="4">Argininosuccinate lyase</fullName>
    </submittedName>
</protein>
<dbReference type="PANTHER" id="PTHR42928">
    <property type="entry name" value="TRICARBOXYLATE-BINDING PROTEIN"/>
    <property type="match status" value="1"/>
</dbReference>
<dbReference type="PIRSF" id="PIRSF017082">
    <property type="entry name" value="YflP"/>
    <property type="match status" value="1"/>
</dbReference>
<comment type="similarity">
    <text evidence="1">Belongs to the UPF0065 (bug) family.</text>
</comment>
<dbReference type="SUPFAM" id="SSF53850">
    <property type="entry name" value="Periplasmic binding protein-like II"/>
    <property type="match status" value="1"/>
</dbReference>
<feature type="signal peptide" evidence="3">
    <location>
        <begin position="1"/>
        <end position="27"/>
    </location>
</feature>
<evidence type="ECO:0000256" key="1">
    <source>
        <dbReference type="ARBA" id="ARBA00006987"/>
    </source>
</evidence>